<organism evidence="3 4">
    <name type="scientific">Pleodorina starrii</name>
    <dbReference type="NCBI Taxonomy" id="330485"/>
    <lineage>
        <taxon>Eukaryota</taxon>
        <taxon>Viridiplantae</taxon>
        <taxon>Chlorophyta</taxon>
        <taxon>core chlorophytes</taxon>
        <taxon>Chlorophyceae</taxon>
        <taxon>CS clade</taxon>
        <taxon>Chlamydomonadales</taxon>
        <taxon>Volvocaceae</taxon>
        <taxon>Pleodorina</taxon>
    </lineage>
</organism>
<reference evidence="3 4" key="1">
    <citation type="journal article" date="2023" name="Commun. Biol.">
        <title>Reorganization of the ancestral sex-determining regions during the evolution of trioecy in Pleodorina starrii.</title>
        <authorList>
            <person name="Takahashi K."/>
            <person name="Suzuki S."/>
            <person name="Kawai-Toyooka H."/>
            <person name="Yamamoto K."/>
            <person name="Hamaji T."/>
            <person name="Ootsuki R."/>
            <person name="Yamaguchi H."/>
            <person name="Kawachi M."/>
            <person name="Higashiyama T."/>
            <person name="Nozaki H."/>
        </authorList>
    </citation>
    <scope>NUCLEOTIDE SEQUENCE [LARGE SCALE GENOMIC DNA]</scope>
    <source>
        <strain evidence="3 4">NIES-4479</strain>
    </source>
</reference>
<keyword evidence="2" id="KW-0472">Membrane</keyword>
<feature type="compositionally biased region" description="Basic and acidic residues" evidence="1">
    <location>
        <begin position="225"/>
        <end position="234"/>
    </location>
</feature>
<accession>A0A9W6BGS8</accession>
<evidence type="ECO:0000313" key="4">
    <source>
        <dbReference type="Proteomes" id="UP001165080"/>
    </source>
</evidence>
<feature type="region of interest" description="Disordered" evidence="1">
    <location>
        <begin position="1"/>
        <end position="50"/>
    </location>
</feature>
<feature type="compositionally biased region" description="Basic and acidic residues" evidence="1">
    <location>
        <begin position="168"/>
        <end position="179"/>
    </location>
</feature>
<evidence type="ECO:0000256" key="1">
    <source>
        <dbReference type="SAM" id="MobiDB-lite"/>
    </source>
</evidence>
<keyword evidence="4" id="KW-1185">Reference proteome</keyword>
<feature type="compositionally biased region" description="Basic residues" evidence="1">
    <location>
        <begin position="294"/>
        <end position="316"/>
    </location>
</feature>
<protein>
    <submittedName>
        <fullName evidence="3">Uncharacterized protein</fullName>
    </submittedName>
</protein>
<feature type="compositionally biased region" description="Pro residues" evidence="1">
    <location>
        <begin position="16"/>
        <end position="35"/>
    </location>
</feature>
<dbReference type="AlphaFoldDB" id="A0A9W6BGS8"/>
<sequence length="360" mass="37927">MDGSMDDGPVDGPVEAFPPPSRGPPPARQRPPAPRPKGSGSSARAPAKDNRAMVYGGIVGGSMGAVALLGGAGLAFMWVKYRKRRPELYDAQDASPGLPVPSSASRTKNFRTTPTERTPQYSGGSVRGTAVASVLPARLPSSTLKPQQAKPASQFRPTAPAPPLLEQDNNHQEDDRAGRQEGGGYSAAPGPLQQLQKGSEADASFKHSSSSKKAGRPILRFTSVHGKDDGKDDGNQQPSSKPVSPLSQQQKPRRRRSSYSAVMDMSAALREQVADPPVVASKGNDGGDGESQSHKSRHGSSKAAHSSHARPRRRRSSYSAVMDMSAALRQDLARPPAGGGSFSKKGAVPMYKNPLAEDEA</sequence>
<name>A0A9W6BGS8_9CHLO</name>
<comment type="caution">
    <text evidence="3">The sequence shown here is derived from an EMBL/GenBank/DDBJ whole genome shotgun (WGS) entry which is preliminary data.</text>
</comment>
<evidence type="ECO:0000313" key="3">
    <source>
        <dbReference type="EMBL" id="GLC51231.1"/>
    </source>
</evidence>
<evidence type="ECO:0000256" key="2">
    <source>
        <dbReference type="SAM" id="Phobius"/>
    </source>
</evidence>
<dbReference type="Proteomes" id="UP001165080">
    <property type="component" value="Unassembled WGS sequence"/>
</dbReference>
<dbReference type="EMBL" id="BRXU01000004">
    <property type="protein sequence ID" value="GLC51231.1"/>
    <property type="molecule type" value="Genomic_DNA"/>
</dbReference>
<feature type="transmembrane region" description="Helical" evidence="2">
    <location>
        <begin position="52"/>
        <end position="79"/>
    </location>
</feature>
<feature type="compositionally biased region" description="Polar residues" evidence="1">
    <location>
        <begin position="102"/>
        <end position="123"/>
    </location>
</feature>
<proteinExistence type="predicted"/>
<feature type="compositionally biased region" description="Polar residues" evidence="1">
    <location>
        <begin position="235"/>
        <end position="246"/>
    </location>
</feature>
<gene>
    <name evidence="3" type="primary">PLEST007197</name>
    <name evidence="3" type="ORF">PLESTB_000480400</name>
</gene>
<keyword evidence="2" id="KW-0812">Transmembrane</keyword>
<keyword evidence="2" id="KW-1133">Transmembrane helix</keyword>
<feature type="region of interest" description="Disordered" evidence="1">
    <location>
        <begin position="89"/>
        <end position="360"/>
    </location>
</feature>